<dbReference type="EMBL" id="CAJHNJ030000187">
    <property type="protein sequence ID" value="CAG9137125.1"/>
    <property type="molecule type" value="Genomic_DNA"/>
</dbReference>
<proteinExistence type="predicted"/>
<evidence type="ECO:0000256" key="1">
    <source>
        <dbReference type="SAM" id="MobiDB-lite"/>
    </source>
</evidence>
<dbReference type="AlphaFoldDB" id="A0A8S4G7P6"/>
<feature type="domain" description="Pre-C2HC" evidence="2">
    <location>
        <begin position="159"/>
        <end position="223"/>
    </location>
</feature>
<accession>A0A8S4G7P6</accession>
<dbReference type="Proteomes" id="UP000653454">
    <property type="component" value="Unassembled WGS sequence"/>
</dbReference>
<protein>
    <submittedName>
        <fullName evidence="3">(diamondback moth) hypothetical protein</fullName>
    </submittedName>
</protein>
<name>A0A8S4G7P6_PLUXY</name>
<evidence type="ECO:0000313" key="3">
    <source>
        <dbReference type="EMBL" id="CAG9137125.1"/>
    </source>
</evidence>
<evidence type="ECO:0000313" key="4">
    <source>
        <dbReference type="Proteomes" id="UP000653454"/>
    </source>
</evidence>
<reference evidence="3" key="1">
    <citation type="submission" date="2020-11" db="EMBL/GenBank/DDBJ databases">
        <authorList>
            <person name="Whiteford S."/>
        </authorList>
    </citation>
    <scope>NUCLEOTIDE SEQUENCE</scope>
</reference>
<comment type="caution">
    <text evidence="3">The sequence shown here is derived from an EMBL/GenBank/DDBJ whole genome shotgun (WGS) entry which is preliminary data.</text>
</comment>
<feature type="compositionally biased region" description="Polar residues" evidence="1">
    <location>
        <begin position="1"/>
        <end position="13"/>
    </location>
</feature>
<evidence type="ECO:0000259" key="2">
    <source>
        <dbReference type="Pfam" id="PF07530"/>
    </source>
</evidence>
<gene>
    <name evidence="3" type="ORF">PLXY2_LOCUS15380</name>
</gene>
<dbReference type="Pfam" id="PF07530">
    <property type="entry name" value="PRE_C2HC"/>
    <property type="match status" value="1"/>
</dbReference>
<organism evidence="3 4">
    <name type="scientific">Plutella xylostella</name>
    <name type="common">Diamondback moth</name>
    <name type="synonym">Plutella maculipennis</name>
    <dbReference type="NCBI Taxonomy" id="51655"/>
    <lineage>
        <taxon>Eukaryota</taxon>
        <taxon>Metazoa</taxon>
        <taxon>Ecdysozoa</taxon>
        <taxon>Arthropoda</taxon>
        <taxon>Hexapoda</taxon>
        <taxon>Insecta</taxon>
        <taxon>Pterygota</taxon>
        <taxon>Neoptera</taxon>
        <taxon>Endopterygota</taxon>
        <taxon>Lepidoptera</taxon>
        <taxon>Glossata</taxon>
        <taxon>Ditrysia</taxon>
        <taxon>Yponomeutoidea</taxon>
        <taxon>Plutellidae</taxon>
        <taxon>Plutella</taxon>
    </lineage>
</organism>
<feature type="region of interest" description="Disordered" evidence="1">
    <location>
        <begin position="1"/>
        <end position="26"/>
    </location>
</feature>
<dbReference type="InterPro" id="IPR006579">
    <property type="entry name" value="Pre_C2HC_dom"/>
</dbReference>
<sequence length="252" mass="29070">MSSKINLDPYNQATDEENDWQTVPILRQHKNKKRKFSALSPEKDLPTQNRYSPLQVDKNVVTNPMEKTTKPPPILLYGIVNIAKLKEVIDECLDQSQYSFKIVTKNQLRVTADSTESYKKLLSLVREKKMIGHTFIQKNERPYRIVIKNLHHSTPTDAIIEAVESTGNKVYGEIINARYGPEKTPLSTWFVNLAPGPNIDAIKKLKYIYHTSVTIEDPKQKKTVPQCKRCQQYGHTKNYCMRPYRCVKCAES</sequence>
<keyword evidence="4" id="KW-1185">Reference proteome</keyword>
<feature type="region of interest" description="Disordered" evidence="1">
    <location>
        <begin position="31"/>
        <end position="50"/>
    </location>
</feature>